<accession>A0A415MDX9</accession>
<reference evidence="1 2" key="1">
    <citation type="submission" date="2018-08" db="EMBL/GenBank/DDBJ databases">
        <title>A genome reference for cultivated species of the human gut microbiota.</title>
        <authorList>
            <person name="Zou Y."/>
            <person name="Xue W."/>
            <person name="Luo G."/>
        </authorList>
    </citation>
    <scope>NUCLEOTIDE SEQUENCE [LARGE SCALE GENOMIC DNA]</scope>
    <source>
        <strain evidence="1 2">AF36-7BH</strain>
    </source>
</reference>
<dbReference type="AlphaFoldDB" id="A0A415MDX9"/>
<dbReference type="EMBL" id="QROY01000002">
    <property type="protein sequence ID" value="RHL71037.1"/>
    <property type="molecule type" value="Genomic_DNA"/>
</dbReference>
<dbReference type="RefSeq" id="WP_118370312.1">
    <property type="nucleotide sequence ID" value="NZ_QROY01000002.1"/>
</dbReference>
<evidence type="ECO:0008006" key="3">
    <source>
        <dbReference type="Google" id="ProtNLM"/>
    </source>
</evidence>
<dbReference type="Proteomes" id="UP000285201">
    <property type="component" value="Unassembled WGS sequence"/>
</dbReference>
<dbReference type="Gene3D" id="3.40.1360.10">
    <property type="match status" value="1"/>
</dbReference>
<evidence type="ECO:0000313" key="1">
    <source>
        <dbReference type="EMBL" id="RHL71037.1"/>
    </source>
</evidence>
<dbReference type="SUPFAM" id="SSF56731">
    <property type="entry name" value="DNA primase core"/>
    <property type="match status" value="1"/>
</dbReference>
<sequence>MLADIKKELINHPDKLKDVLEHFGYCNIVIRPKYISFGRDEKSSKKSIVINLENNEYLYTIDYARNIRKDIFSYIIEQRKVEFIDVLNEVRHALGITDYYDFFDSKGIFGGFYEKIRKRRTNKVNIYDDSILDCYVNCGNTRFLADNISLLSQKFFNIKYDVESQGIVIPIRNQFGQLMGVKERFNYDVPDGEMKYFYAVPCSMSQTLFGYSQNYEFLVDNTIYIFEAEKSCMQCYSYGIRNCISLGSGSISIQQVKMLLELNPKRIIFLHDVGYGLENIMRNIDMVKNYSRFTEVELGYWSYFGRGYKNKVSPSDLGKECLENILQNEITMIGDEDDEDEL</sequence>
<evidence type="ECO:0000313" key="2">
    <source>
        <dbReference type="Proteomes" id="UP000285201"/>
    </source>
</evidence>
<organism evidence="1 2">
    <name type="scientific">Lachnospira eligens</name>
    <dbReference type="NCBI Taxonomy" id="39485"/>
    <lineage>
        <taxon>Bacteria</taxon>
        <taxon>Bacillati</taxon>
        <taxon>Bacillota</taxon>
        <taxon>Clostridia</taxon>
        <taxon>Lachnospirales</taxon>
        <taxon>Lachnospiraceae</taxon>
        <taxon>Lachnospira</taxon>
    </lineage>
</organism>
<gene>
    <name evidence="1" type="ORF">DW007_02520</name>
</gene>
<comment type="caution">
    <text evidence="1">The sequence shown here is derived from an EMBL/GenBank/DDBJ whole genome shotgun (WGS) entry which is preliminary data.</text>
</comment>
<proteinExistence type="predicted"/>
<protein>
    <recommendedName>
        <fullName evidence="3">DNA primase</fullName>
    </recommendedName>
</protein>
<name>A0A415MDX9_9FIRM</name>